<name>A0A1E3R612_9MYCO</name>
<dbReference type="Proteomes" id="UP000094243">
    <property type="component" value="Unassembled WGS sequence"/>
</dbReference>
<dbReference type="EMBL" id="MIGZ01000193">
    <property type="protein sequence ID" value="ODQ85259.1"/>
    <property type="molecule type" value="Genomic_DNA"/>
</dbReference>
<accession>A0A1E3R612</accession>
<dbReference type="InterPro" id="IPR052736">
    <property type="entry name" value="Stf3_sulfotransferase"/>
</dbReference>
<comment type="caution">
    <text evidence="1">The sequence shown here is derived from an EMBL/GenBank/DDBJ whole genome shotgun (WGS) entry which is preliminary data.</text>
</comment>
<evidence type="ECO:0000313" key="1">
    <source>
        <dbReference type="EMBL" id="ODQ85259.1"/>
    </source>
</evidence>
<dbReference type="InterPro" id="IPR027417">
    <property type="entry name" value="P-loop_NTPase"/>
</dbReference>
<dbReference type="Pfam" id="PF13469">
    <property type="entry name" value="Sulfotransfer_3"/>
    <property type="match status" value="1"/>
</dbReference>
<dbReference type="OrthoDB" id="9777890at2"/>
<keyword evidence="1" id="KW-0808">Transferase</keyword>
<dbReference type="AlphaFoldDB" id="A0A1E3R612"/>
<gene>
    <name evidence="1" type="ORF">BHQ17_23920</name>
</gene>
<sequence length="381" mass="43193">MTFFVDELEDGARSATGLDDFGSPYYREGLQRTVDALNTEADLNEMGRMIQHATISNALVQRLRIVETYKQHPEIDAEVVGGPIFVIGLPRTGTTALSQLVANDPQFRSLRLWESQACTPPPEAATQHEDPRIAQAADGIVMMDQMFPRMRAMINSEPEAATECQDLMGMSFRTFHFDGVVRVPGYLAWLLECDMRETYTFHRQVLKLLQWHCPPTLWHLRTPVHMFSLDALVEAYPDAKFLWSHRDPAKVLASVCSLIHYVRSWSSDRDDAEELGAEQLRCWAEAVRRAMDFRKRFGDNRFVDVSFADLESDPIGTLQTAYERLGLTFTDTARGRVQDWAEGHTPGSRGEHTYDLADYGLTPAQVRDVFADYLATYDATA</sequence>
<protein>
    <submittedName>
        <fullName evidence="1">Sulfotransferase</fullName>
    </submittedName>
</protein>
<organism evidence="1 2">
    <name type="scientific">Mycolicibacterium holsaticum</name>
    <dbReference type="NCBI Taxonomy" id="152142"/>
    <lineage>
        <taxon>Bacteria</taxon>
        <taxon>Bacillati</taxon>
        <taxon>Actinomycetota</taxon>
        <taxon>Actinomycetes</taxon>
        <taxon>Mycobacteriales</taxon>
        <taxon>Mycobacteriaceae</taxon>
        <taxon>Mycolicibacterium</taxon>
    </lineage>
</organism>
<dbReference type="Gene3D" id="3.40.50.300">
    <property type="entry name" value="P-loop containing nucleotide triphosphate hydrolases"/>
    <property type="match status" value="1"/>
</dbReference>
<dbReference type="PANTHER" id="PTHR36451:SF1">
    <property type="entry name" value="OMEGA-HYDROXY-BETA-DIHYDROMENAQUINONE-9 SULFOTRANSFERASE STF3"/>
    <property type="match status" value="1"/>
</dbReference>
<dbReference type="RefSeq" id="WP_069407552.1">
    <property type="nucleotide sequence ID" value="NZ_JBHRZJ010000013.1"/>
</dbReference>
<evidence type="ECO:0000313" key="2">
    <source>
        <dbReference type="Proteomes" id="UP000094243"/>
    </source>
</evidence>
<proteinExistence type="predicted"/>
<reference evidence="2" key="1">
    <citation type="submission" date="2016-09" db="EMBL/GenBank/DDBJ databases">
        <authorList>
            <person name="Greninger A.L."/>
            <person name="Jerome K.R."/>
            <person name="Mcnair B."/>
            <person name="Wallis C."/>
            <person name="Fang F."/>
        </authorList>
    </citation>
    <scope>NUCLEOTIDE SEQUENCE [LARGE SCALE GENOMIC DNA]</scope>
    <source>
        <strain evidence="2">M7</strain>
    </source>
</reference>
<dbReference type="SUPFAM" id="SSF52540">
    <property type="entry name" value="P-loop containing nucleoside triphosphate hydrolases"/>
    <property type="match status" value="1"/>
</dbReference>
<dbReference type="GO" id="GO:0016740">
    <property type="term" value="F:transferase activity"/>
    <property type="evidence" value="ECO:0007669"/>
    <property type="project" value="UniProtKB-KW"/>
</dbReference>
<keyword evidence="2" id="KW-1185">Reference proteome</keyword>
<dbReference type="PANTHER" id="PTHR36451">
    <property type="entry name" value="PAPS-DEPENDENT SULFOTRANSFERASE STF3"/>
    <property type="match status" value="1"/>
</dbReference>